<dbReference type="Gene3D" id="3.40.50.12780">
    <property type="entry name" value="N-terminal domain of ligase-like"/>
    <property type="match status" value="1"/>
</dbReference>
<dbReference type="NCBIfam" id="NF005702">
    <property type="entry name" value="PRK07514.1"/>
    <property type="match status" value="1"/>
</dbReference>
<keyword evidence="5" id="KW-1185">Reference proteome</keyword>
<gene>
    <name evidence="4" type="ORF">SAMN04515678_11031</name>
</gene>
<dbReference type="AlphaFoldDB" id="A0A1I2ARZ6"/>
<evidence type="ECO:0000259" key="2">
    <source>
        <dbReference type="Pfam" id="PF00501"/>
    </source>
</evidence>
<dbReference type="RefSeq" id="WP_149756831.1">
    <property type="nucleotide sequence ID" value="NZ_FOMS01000010.1"/>
</dbReference>
<protein>
    <submittedName>
        <fullName evidence="4">Malonyl-CoA/methylmalonyl-CoA synthetase</fullName>
    </submittedName>
</protein>
<accession>A0A1I2ARZ6</accession>
<dbReference type="SUPFAM" id="SSF56801">
    <property type="entry name" value="Acetyl-CoA synthetase-like"/>
    <property type="match status" value="1"/>
</dbReference>
<dbReference type="Pfam" id="PF00501">
    <property type="entry name" value="AMP-binding"/>
    <property type="match status" value="1"/>
</dbReference>
<evidence type="ECO:0000313" key="5">
    <source>
        <dbReference type="Proteomes" id="UP000325289"/>
    </source>
</evidence>
<feature type="domain" description="AMP-dependent synthetase/ligase" evidence="2">
    <location>
        <begin position="11"/>
        <end position="362"/>
    </location>
</feature>
<dbReference type="Proteomes" id="UP000325289">
    <property type="component" value="Unassembled WGS sequence"/>
</dbReference>
<dbReference type="EMBL" id="FOMS01000010">
    <property type="protein sequence ID" value="SFE46507.1"/>
    <property type="molecule type" value="Genomic_DNA"/>
</dbReference>
<name>A0A1I2ARZ6_9RHOB</name>
<dbReference type="PROSITE" id="PS00455">
    <property type="entry name" value="AMP_BINDING"/>
    <property type="match status" value="1"/>
</dbReference>
<proteinExistence type="inferred from homology"/>
<evidence type="ECO:0000259" key="3">
    <source>
        <dbReference type="Pfam" id="PF13193"/>
    </source>
</evidence>
<dbReference type="CDD" id="cd05941">
    <property type="entry name" value="MCS"/>
    <property type="match status" value="1"/>
</dbReference>
<dbReference type="InterPro" id="IPR042099">
    <property type="entry name" value="ANL_N_sf"/>
</dbReference>
<comment type="similarity">
    <text evidence="1">Belongs to the ATP-dependent AMP-binding enzyme family.</text>
</comment>
<dbReference type="InterPro" id="IPR025110">
    <property type="entry name" value="AMP-bd_C"/>
</dbReference>
<dbReference type="Gene3D" id="3.30.300.30">
    <property type="match status" value="1"/>
</dbReference>
<dbReference type="InterPro" id="IPR020845">
    <property type="entry name" value="AMP-binding_CS"/>
</dbReference>
<dbReference type="PANTHER" id="PTHR43201:SF8">
    <property type="entry name" value="ACYL-COA SYNTHETASE FAMILY MEMBER 3"/>
    <property type="match status" value="1"/>
</dbReference>
<sequence>MANPLYDMLFARHSDRPAPLMRLAGGGTLSYAEFLARTAQFARLFADAGIEPGDRLALQVAKTPEALMIYAACLRAGIVFLPLNTAYTPAEIAYFVQDSGAKILICDPARREALAPVAEHEGTRIETMGADGLGSLAARTFSLPERFETVDRSGSDLAALLYTSGTTGRAKGAMLTQDNLLSNARTLTDLWRFAEDDVLLHALPVFHAHGLFVACNVTLMAGGSMIFLPKFDTGQVLERMPQATAMMGVPTFYTRLLAEPGFTRDAASHMRVFISGSAPMTETVHRRFEDRTGHRILERYGMTETGMNTSNPYEGERRAGTVGLPLPDVELRVTDPDTGAERPRGETGMIEVRGPNVFAGYWNMPKKTAEEMRADGFFITGDLGHVDADGYLTISGRKTDLIISGGYNVYPKEIEALLDTLPGIAESAVIGVPHEDFGETPLAVLIPDAPDAPDLAAVQAAMAERLARYKHPTHYEVIEELPRNAMGKVQKTVLKERFGRSSAA</sequence>
<dbReference type="OrthoDB" id="9803968at2"/>
<dbReference type="InterPro" id="IPR000873">
    <property type="entry name" value="AMP-dep_synth/lig_dom"/>
</dbReference>
<dbReference type="PANTHER" id="PTHR43201">
    <property type="entry name" value="ACYL-COA SYNTHETASE"/>
    <property type="match status" value="1"/>
</dbReference>
<evidence type="ECO:0000313" key="4">
    <source>
        <dbReference type="EMBL" id="SFE46507.1"/>
    </source>
</evidence>
<dbReference type="InterPro" id="IPR045851">
    <property type="entry name" value="AMP-bd_C_sf"/>
</dbReference>
<evidence type="ECO:0000256" key="1">
    <source>
        <dbReference type="ARBA" id="ARBA00006432"/>
    </source>
</evidence>
<dbReference type="GO" id="GO:0031956">
    <property type="term" value="F:medium-chain fatty acid-CoA ligase activity"/>
    <property type="evidence" value="ECO:0007669"/>
    <property type="project" value="TreeGrafter"/>
</dbReference>
<reference evidence="4 5" key="1">
    <citation type="submission" date="2016-10" db="EMBL/GenBank/DDBJ databases">
        <authorList>
            <person name="Varghese N."/>
            <person name="Submissions S."/>
        </authorList>
    </citation>
    <scope>NUCLEOTIDE SEQUENCE [LARGE SCALE GENOMIC DNA]</scope>
    <source>
        <strain evidence="5">YIM D21,KCTC 23444,ACCC 10710</strain>
    </source>
</reference>
<dbReference type="Pfam" id="PF13193">
    <property type="entry name" value="AMP-binding_C"/>
    <property type="match status" value="1"/>
</dbReference>
<organism evidence="4 5">
    <name type="scientific">Roseivivax sediminis</name>
    <dbReference type="NCBI Taxonomy" id="936889"/>
    <lineage>
        <taxon>Bacteria</taxon>
        <taxon>Pseudomonadati</taxon>
        <taxon>Pseudomonadota</taxon>
        <taxon>Alphaproteobacteria</taxon>
        <taxon>Rhodobacterales</taxon>
        <taxon>Roseobacteraceae</taxon>
        <taxon>Roseivivax</taxon>
    </lineage>
</organism>
<feature type="domain" description="AMP-binding enzyme C-terminal" evidence="3">
    <location>
        <begin position="413"/>
        <end position="488"/>
    </location>
</feature>
<dbReference type="GO" id="GO:0006631">
    <property type="term" value="P:fatty acid metabolic process"/>
    <property type="evidence" value="ECO:0007669"/>
    <property type="project" value="TreeGrafter"/>
</dbReference>